<organism evidence="1 2">
    <name type="scientific">Kribbella alba</name>
    <dbReference type="NCBI Taxonomy" id="190197"/>
    <lineage>
        <taxon>Bacteria</taxon>
        <taxon>Bacillati</taxon>
        <taxon>Actinomycetota</taxon>
        <taxon>Actinomycetes</taxon>
        <taxon>Propionibacteriales</taxon>
        <taxon>Kribbellaceae</taxon>
        <taxon>Kribbella</taxon>
    </lineage>
</organism>
<dbReference type="EMBL" id="BAAANE010000001">
    <property type="protein sequence ID" value="GAA1618142.1"/>
    <property type="molecule type" value="Genomic_DNA"/>
</dbReference>
<proteinExistence type="predicted"/>
<keyword evidence="2" id="KW-1185">Reference proteome</keyword>
<name>A0ABP4QPZ9_9ACTN</name>
<protein>
    <recommendedName>
        <fullName evidence="3">Uma2 family endonuclease</fullName>
    </recommendedName>
</protein>
<accession>A0ABP4QPZ9</accession>
<evidence type="ECO:0008006" key="3">
    <source>
        <dbReference type="Google" id="ProtNLM"/>
    </source>
</evidence>
<dbReference type="Proteomes" id="UP001501319">
    <property type="component" value="Unassembled WGS sequence"/>
</dbReference>
<reference evidence="2" key="1">
    <citation type="journal article" date="2019" name="Int. J. Syst. Evol. Microbiol.">
        <title>The Global Catalogue of Microorganisms (GCM) 10K type strain sequencing project: providing services to taxonomists for standard genome sequencing and annotation.</title>
        <authorList>
            <consortium name="The Broad Institute Genomics Platform"/>
            <consortium name="The Broad Institute Genome Sequencing Center for Infectious Disease"/>
            <person name="Wu L."/>
            <person name="Ma J."/>
        </authorList>
    </citation>
    <scope>NUCLEOTIDE SEQUENCE [LARGE SCALE GENOMIC DNA]</scope>
    <source>
        <strain evidence="2">JCM 14306</strain>
    </source>
</reference>
<evidence type="ECO:0000313" key="2">
    <source>
        <dbReference type="Proteomes" id="UP001501319"/>
    </source>
</evidence>
<comment type="caution">
    <text evidence="1">The sequence shown here is derived from an EMBL/GenBank/DDBJ whole genome shotgun (WGS) entry which is preliminary data.</text>
</comment>
<evidence type="ECO:0000313" key="1">
    <source>
        <dbReference type="EMBL" id="GAA1618142.1"/>
    </source>
</evidence>
<sequence>MREGLVTQPLRELAVRRGLAEGDLVEQRPHLLLEIITPQYQRKVERDPLAGQVLLELPRGLPEYRIGREVDLDAQYSR</sequence>
<gene>
    <name evidence="1" type="ORF">GCM10009744_00890</name>
</gene>